<dbReference type="AlphaFoldDB" id="G0NIW3"/>
<evidence type="ECO:0000313" key="2">
    <source>
        <dbReference type="Proteomes" id="UP000008068"/>
    </source>
</evidence>
<dbReference type="HOGENOM" id="CLU_078054_0_1_1"/>
<dbReference type="Proteomes" id="UP000008068">
    <property type="component" value="Unassembled WGS sequence"/>
</dbReference>
<protein>
    <submittedName>
        <fullName evidence="1">Uncharacterized protein</fullName>
    </submittedName>
</protein>
<reference evidence="2" key="1">
    <citation type="submission" date="2011-07" db="EMBL/GenBank/DDBJ databases">
        <authorList>
            <consortium name="Caenorhabditis brenneri Sequencing and Analysis Consortium"/>
            <person name="Wilson R.K."/>
        </authorList>
    </citation>
    <scope>NUCLEOTIDE SEQUENCE [LARGE SCALE GENOMIC DNA]</scope>
    <source>
        <strain evidence="2">PB2801</strain>
    </source>
</reference>
<organism evidence="2">
    <name type="scientific">Caenorhabditis brenneri</name>
    <name type="common">Nematode worm</name>
    <dbReference type="NCBI Taxonomy" id="135651"/>
    <lineage>
        <taxon>Eukaryota</taxon>
        <taxon>Metazoa</taxon>
        <taxon>Ecdysozoa</taxon>
        <taxon>Nematoda</taxon>
        <taxon>Chromadorea</taxon>
        <taxon>Rhabditida</taxon>
        <taxon>Rhabditina</taxon>
        <taxon>Rhabditomorpha</taxon>
        <taxon>Rhabditoidea</taxon>
        <taxon>Rhabditidae</taxon>
        <taxon>Peloderinae</taxon>
        <taxon>Caenorhabditis</taxon>
    </lineage>
</organism>
<proteinExistence type="predicted"/>
<dbReference type="OrthoDB" id="5797951at2759"/>
<name>G0NIW3_CAEBE</name>
<dbReference type="EMBL" id="GL379892">
    <property type="protein sequence ID" value="EGT31980.1"/>
    <property type="molecule type" value="Genomic_DNA"/>
</dbReference>
<sequence>MTGTRRVVVKRGAFSPKTVPKKLKKKNTVDTVDDIEKEKESVDIANPLLELLSKNYGTTVEFTINDLASMFKSLSDTITILQTQNLELKDLNNTLSAKVCKLEGHIVTIQDSIKTMSAVSKSYAQVAGSSSTMVKTLASAVATTIAAPEAQLSIMKAAGYAQTSDSRKANVLIKNVDLTKEAIEEGDLADQIAAHCGTEKPTVFRLPLITKGPPIVKLSFRQKQEAEKVLGLFDSVKDKIQGCLNATPRPDLSKPELVKYRQSWKEAIQKNNEAKARLFTVRNLEVVKIQYKENQQPWPWTIKKNVSPSI</sequence>
<gene>
    <name evidence="1" type="ORF">CAEBREN_13496</name>
</gene>
<dbReference type="OMA" id="WARIVSK"/>
<dbReference type="InParanoid" id="G0NIW3"/>
<dbReference type="STRING" id="135651.G0NIW3"/>
<keyword evidence="2" id="KW-1185">Reference proteome</keyword>
<evidence type="ECO:0000313" key="1">
    <source>
        <dbReference type="EMBL" id="EGT31980.1"/>
    </source>
</evidence>
<accession>G0NIW3</accession>